<gene>
    <name evidence="1" type="ORF">K13PH07C1L_LOCUS23</name>
</gene>
<dbReference type="EMBL" id="OY978857">
    <property type="protein sequence ID" value="CAK6596960.1"/>
    <property type="molecule type" value="Genomic_DNA"/>
</dbReference>
<name>A0AAV1MFN1_9CAUD</name>
<accession>A0AAV1MFN1</accession>
<reference evidence="1 2" key="1">
    <citation type="submission" date="2023-10" db="EMBL/GenBank/DDBJ databases">
        <authorList>
            <person name="Robby Concha-Eloko"/>
            <person name="Pilar Barberan- Martinez"/>
            <person name="Rafael Sanjuan"/>
            <person name="Pilar Domingo-Calap"/>
        </authorList>
    </citation>
    <scope>NUCLEOTIDE SEQUENCE [LARGE SCALE GENOMIC DNA]</scope>
</reference>
<proteinExistence type="predicted"/>
<evidence type="ECO:0000313" key="2">
    <source>
        <dbReference type="Proteomes" id="UP001497543"/>
    </source>
</evidence>
<dbReference type="Proteomes" id="UP001497543">
    <property type="component" value="Chromosome"/>
</dbReference>
<evidence type="ECO:0000313" key="1">
    <source>
        <dbReference type="EMBL" id="CAK6596960.1"/>
    </source>
</evidence>
<keyword evidence="2" id="KW-1185">Reference proteome</keyword>
<organism evidence="1 2">
    <name type="scientific">Klebsiella phage vB_Kpn_K13PH07C1L</name>
    <dbReference type="NCBI Taxonomy" id="3071649"/>
    <lineage>
        <taxon>Viruses</taxon>
        <taxon>Duplodnaviria</taxon>
        <taxon>Heunggongvirae</taxon>
        <taxon>Uroviricota</taxon>
        <taxon>Caudoviricetes</taxon>
        <taxon>Autographivirales</taxon>
        <taxon>Autosignataviridae</taxon>
        <taxon>Molineuxvirinae</taxon>
        <taxon>Gansuvirus</taxon>
        <taxon>Gansuvirus K13PH07C1L</taxon>
    </lineage>
</organism>
<sequence>MFDNRFRIYEDGVGAYVKDEWTNIILCKGTRVECYAFFEGLRTGFEAWEANHA</sequence>
<protein>
    <submittedName>
        <fullName evidence="1">Uncharacterized protein</fullName>
    </submittedName>
</protein>